<dbReference type="Proteomes" id="UP001057452">
    <property type="component" value="Chromosome 7"/>
</dbReference>
<organism evidence="1 2">
    <name type="scientific">Chaenocephalus aceratus</name>
    <name type="common">Blackfin icefish</name>
    <name type="synonym">Chaenichthys aceratus</name>
    <dbReference type="NCBI Taxonomy" id="36190"/>
    <lineage>
        <taxon>Eukaryota</taxon>
        <taxon>Metazoa</taxon>
        <taxon>Chordata</taxon>
        <taxon>Craniata</taxon>
        <taxon>Vertebrata</taxon>
        <taxon>Euteleostomi</taxon>
        <taxon>Actinopterygii</taxon>
        <taxon>Neopterygii</taxon>
        <taxon>Teleostei</taxon>
        <taxon>Neoteleostei</taxon>
        <taxon>Acanthomorphata</taxon>
        <taxon>Eupercaria</taxon>
        <taxon>Perciformes</taxon>
        <taxon>Notothenioidei</taxon>
        <taxon>Channichthyidae</taxon>
        <taxon>Chaenocephalus</taxon>
    </lineage>
</organism>
<dbReference type="EMBL" id="CM043791">
    <property type="protein sequence ID" value="KAI4824195.1"/>
    <property type="molecule type" value="Genomic_DNA"/>
</dbReference>
<protein>
    <submittedName>
        <fullName evidence="1">Uncharacterized protein</fullName>
    </submittedName>
</protein>
<keyword evidence="2" id="KW-1185">Reference proteome</keyword>
<comment type="caution">
    <text evidence="1">The sequence shown here is derived from an EMBL/GenBank/DDBJ whole genome shotgun (WGS) entry which is preliminary data.</text>
</comment>
<evidence type="ECO:0000313" key="1">
    <source>
        <dbReference type="EMBL" id="KAI4824195.1"/>
    </source>
</evidence>
<accession>A0ACB9XBF1</accession>
<gene>
    <name evidence="1" type="ORF">KUCAC02_012728</name>
</gene>
<feature type="non-terminal residue" evidence="1">
    <location>
        <position position="485"/>
    </location>
</feature>
<evidence type="ECO:0000313" key="2">
    <source>
        <dbReference type="Proteomes" id="UP001057452"/>
    </source>
</evidence>
<name>A0ACB9XBF1_CHAAC</name>
<proteinExistence type="predicted"/>
<sequence length="485" mass="56296">MPPGKYGMQEEWEKKGDQEIVMDFLLPTGIFLKFPVSPNDTIKTLKKMVWKNARSEALFSALGDPDAYVFTCINQTAEREELEEEWRRISDIRPFMCVLRLVAREGDRVEKLTNTQISWLIGKGLHEFEAQKNHEVNEFRTKMRAFCEEKAQERQMLPWQQWMEYSFPCDLEPCVSPPEYGSVKSKNTKKMFINVMFEASDESFMLQQDPQDPPVALMRSALKKKATVFRSVRQEPEDFTLQVNGRWEFIYGKPPLCQFKYIFHCIRNGQNPLVTMVHHSTIRRYQNDQGLCSQIYRNRSLSRPPPLPLKKQNTSSLWSINEPFYIHLLQGSRVNADEGMKLVVQAGLFHGSEFLCKVVTTMEVSVCSEPLWDQKLEFDINVADLPRMSRLCFALYAVIEKAKKPRGTKKKHKKADCPIAWVNTMVFDYKDQLKTGEFLLSTWATVLPGLLIRFPNIRPHPLYYPPLDKVGDMEKNGEAANATRK</sequence>
<reference evidence="1" key="1">
    <citation type="submission" date="2022-05" db="EMBL/GenBank/DDBJ databases">
        <title>Chromosome-level genome of Chaenocephalus aceratus.</title>
        <authorList>
            <person name="Park H."/>
        </authorList>
    </citation>
    <scope>NUCLEOTIDE SEQUENCE</scope>
    <source>
        <strain evidence="1">KU_202001</strain>
    </source>
</reference>